<evidence type="ECO:0000313" key="2">
    <source>
        <dbReference type="Proteomes" id="UP001348492"/>
    </source>
</evidence>
<name>A0ABZ2ET80_9FIRM</name>
<organism evidence="1 2">
    <name type="scientific">Terrisporobacter glycolicus ATCC 14880 = DSM 1288</name>
    <dbReference type="NCBI Taxonomy" id="1121315"/>
    <lineage>
        <taxon>Bacteria</taxon>
        <taxon>Bacillati</taxon>
        <taxon>Bacillota</taxon>
        <taxon>Clostridia</taxon>
        <taxon>Peptostreptococcales</taxon>
        <taxon>Peptostreptococcaceae</taxon>
        <taxon>Terrisporobacter</taxon>
    </lineage>
</organism>
<proteinExistence type="predicted"/>
<dbReference type="EMBL" id="CP117523">
    <property type="protein sequence ID" value="WWD83117.1"/>
    <property type="molecule type" value="Genomic_DNA"/>
</dbReference>
<keyword evidence="2" id="KW-1185">Reference proteome</keyword>
<sequence length="183" mass="22282">MNNNIQKFSDAFPKELEIDIRVIWENINLNKKIDGSSTFEIQIDKEKISIPERIYCEEPKEYQIEKLTQFQRRIFNCYLTRHHNGYVRQSALRNIFSENVEKWMIPYILRLTGEYVEGILKDIYINIDLINVNDLKDFINNNKDFIKLNQCRILSYWNEYHRHIEKNNYVGFKLIEKINFFMD</sequence>
<protein>
    <submittedName>
        <fullName evidence="1">Uncharacterized protein</fullName>
    </submittedName>
</protein>
<accession>A0ABZ2ET80</accession>
<dbReference type="Proteomes" id="UP001348492">
    <property type="component" value="Chromosome"/>
</dbReference>
<gene>
    <name evidence="1" type="ORF">TEGL_15230</name>
</gene>
<dbReference type="RefSeq" id="WP_018589571.1">
    <property type="nucleotide sequence ID" value="NZ_CP117523.1"/>
</dbReference>
<reference evidence="1 2" key="1">
    <citation type="journal article" date="2023" name="PLoS ONE">
        <title>Genome-based metabolic and phylogenomic analysis of three Terrisporobacter species.</title>
        <authorList>
            <person name="Boer T."/>
            <person name="Bengelsdorf F.R."/>
            <person name="Bomeke M."/>
            <person name="Daniel R."/>
            <person name="Poehlein A."/>
        </authorList>
    </citation>
    <scope>NUCLEOTIDE SEQUENCE [LARGE SCALE GENOMIC DNA]</scope>
    <source>
        <strain evidence="1 2">DSM 1288</strain>
    </source>
</reference>
<evidence type="ECO:0000313" key="1">
    <source>
        <dbReference type="EMBL" id="WWD83117.1"/>
    </source>
</evidence>